<comment type="caution">
    <text evidence="1">The sequence shown here is derived from an EMBL/GenBank/DDBJ whole genome shotgun (WGS) entry which is preliminary data.</text>
</comment>
<reference evidence="2" key="1">
    <citation type="journal article" date="2020" name="Phytopathology">
        <title>Genomic acquisitions in emerging populations of Xanthomonas vasicola pv. vasculorum infecting corn in the U.S. and Argentina.</title>
        <authorList>
            <person name="Perez-Quintero A.L."/>
        </authorList>
    </citation>
    <scope>NUCLEOTIDE SEQUENCE [LARGE SCALE GENOMIC DNA]</scope>
    <source>
        <strain evidence="2">Xvh-L</strain>
    </source>
</reference>
<protein>
    <recommendedName>
        <fullName evidence="3">Secreted protein</fullName>
    </recommendedName>
</protein>
<evidence type="ECO:0008006" key="3">
    <source>
        <dbReference type="Google" id="ProtNLM"/>
    </source>
</evidence>
<organism evidence="1 2">
    <name type="scientific">Xanthomonas vasicola</name>
    <dbReference type="NCBI Taxonomy" id="56459"/>
    <lineage>
        <taxon>Bacteria</taxon>
        <taxon>Pseudomonadati</taxon>
        <taxon>Pseudomonadota</taxon>
        <taxon>Gammaproteobacteria</taxon>
        <taxon>Lysobacterales</taxon>
        <taxon>Lysobacteraceae</taxon>
        <taxon>Xanthomonas</taxon>
    </lineage>
</organism>
<gene>
    <name evidence="1" type="ORF">FQK01_17485</name>
</gene>
<dbReference type="AlphaFoldDB" id="A0ABD7SA91"/>
<proteinExistence type="predicted"/>
<sequence>MIGILWYYSTQIIAGATACSAGKGRMSSCVVCIGKRCAPTRPLCVCVRSAVMDACGLHRSSQCISDTAAHVDLFQKGWQLLHRL</sequence>
<dbReference type="Proteomes" id="UP000320455">
    <property type="component" value="Unassembled WGS sequence"/>
</dbReference>
<accession>A0ABD7SA91</accession>
<evidence type="ECO:0000313" key="2">
    <source>
        <dbReference type="Proteomes" id="UP000320455"/>
    </source>
</evidence>
<dbReference type="EMBL" id="VOCK01000035">
    <property type="protein sequence ID" value="TWQ50693.1"/>
    <property type="molecule type" value="Genomic_DNA"/>
</dbReference>
<keyword evidence="2" id="KW-1185">Reference proteome</keyword>
<evidence type="ECO:0000313" key="1">
    <source>
        <dbReference type="EMBL" id="TWQ50693.1"/>
    </source>
</evidence>
<name>A0ABD7SA91_XANVA</name>